<keyword evidence="18" id="KW-1185">Reference proteome</keyword>
<keyword evidence="5 17" id="KW-0808">Transferase</keyword>
<evidence type="ECO:0000256" key="8">
    <source>
        <dbReference type="ARBA" id="ARBA00023027"/>
    </source>
</evidence>
<keyword evidence="11" id="KW-0511">Multifunctional enzyme</keyword>
<evidence type="ECO:0000256" key="6">
    <source>
        <dbReference type="ARBA" id="ARBA00022691"/>
    </source>
</evidence>
<evidence type="ECO:0000256" key="10">
    <source>
        <dbReference type="ARBA" id="ARBA00023244"/>
    </source>
</evidence>
<comment type="caution">
    <text evidence="17">The sequence shown here is derived from an EMBL/GenBank/DDBJ whole genome shotgun (WGS) entry which is preliminary data.</text>
</comment>
<keyword evidence="8" id="KW-0520">NAD</keyword>
<dbReference type="Gene3D" id="3.40.1010.10">
    <property type="entry name" value="Cobalt-precorrin-4 Transmethylase, Domain 1"/>
    <property type="match status" value="1"/>
</dbReference>
<dbReference type="SUPFAM" id="SSF53790">
    <property type="entry name" value="Tetrapyrrole methylase"/>
    <property type="match status" value="1"/>
</dbReference>
<accession>A0A940MSU3</accession>
<proteinExistence type="inferred from homology"/>
<feature type="domain" description="Sirohaem synthase dimerisation" evidence="16">
    <location>
        <begin position="167"/>
        <end position="224"/>
    </location>
</feature>
<evidence type="ECO:0000256" key="7">
    <source>
        <dbReference type="ARBA" id="ARBA00023002"/>
    </source>
</evidence>
<dbReference type="PANTHER" id="PTHR45790">
    <property type="entry name" value="SIROHEME SYNTHASE-RELATED"/>
    <property type="match status" value="1"/>
</dbReference>
<dbReference type="Pfam" id="PF13241">
    <property type="entry name" value="NAD_binding_7"/>
    <property type="match status" value="1"/>
</dbReference>
<name>A0A940MSU3_9PROT</name>
<dbReference type="InterPro" id="IPR050161">
    <property type="entry name" value="Siro_Cobalamin_biosynth"/>
</dbReference>
<keyword evidence="7" id="KW-0560">Oxidoreductase</keyword>
<dbReference type="GO" id="GO:0051287">
    <property type="term" value="F:NAD binding"/>
    <property type="evidence" value="ECO:0007669"/>
    <property type="project" value="InterPro"/>
</dbReference>
<dbReference type="InterPro" id="IPR012409">
    <property type="entry name" value="Sirohaem_synth"/>
</dbReference>
<dbReference type="GO" id="GO:0032259">
    <property type="term" value="P:methylation"/>
    <property type="evidence" value="ECO:0007669"/>
    <property type="project" value="UniProtKB-KW"/>
</dbReference>
<dbReference type="PANTHER" id="PTHR45790:SF3">
    <property type="entry name" value="S-ADENOSYL-L-METHIONINE-DEPENDENT UROPORPHYRINOGEN III METHYLTRANSFERASE, CHLOROPLASTIC"/>
    <property type="match status" value="1"/>
</dbReference>
<dbReference type="EC" id="2.1.1.107" evidence="17"/>
<dbReference type="GO" id="GO:0009236">
    <property type="term" value="P:cobalamin biosynthetic process"/>
    <property type="evidence" value="ECO:0007669"/>
    <property type="project" value="UniProtKB-KW"/>
</dbReference>
<evidence type="ECO:0000256" key="1">
    <source>
        <dbReference type="ARBA" id="ARBA00005010"/>
    </source>
</evidence>
<keyword evidence="4 17" id="KW-0489">Methyltransferase</keyword>
<evidence type="ECO:0000256" key="11">
    <source>
        <dbReference type="ARBA" id="ARBA00023268"/>
    </source>
</evidence>
<dbReference type="InterPro" id="IPR035996">
    <property type="entry name" value="4pyrrol_Methylase_sf"/>
</dbReference>
<dbReference type="Proteomes" id="UP000677537">
    <property type="component" value="Unassembled WGS sequence"/>
</dbReference>
<dbReference type="Gene3D" id="3.40.50.720">
    <property type="entry name" value="NAD(P)-binding Rossmann-like Domain"/>
    <property type="match status" value="1"/>
</dbReference>
<evidence type="ECO:0000256" key="4">
    <source>
        <dbReference type="ARBA" id="ARBA00022603"/>
    </source>
</evidence>
<dbReference type="Pfam" id="PF10414">
    <property type="entry name" value="CysG_dimeriser"/>
    <property type="match status" value="1"/>
</dbReference>
<dbReference type="GO" id="GO:0051266">
    <property type="term" value="F:sirohydrochlorin ferrochelatase activity"/>
    <property type="evidence" value="ECO:0007669"/>
    <property type="project" value="InterPro"/>
</dbReference>
<evidence type="ECO:0000256" key="3">
    <source>
        <dbReference type="ARBA" id="ARBA00022573"/>
    </source>
</evidence>
<keyword evidence="9" id="KW-0456">Lyase</keyword>
<evidence type="ECO:0000256" key="12">
    <source>
        <dbReference type="ARBA" id="ARBA00025705"/>
    </source>
</evidence>
<dbReference type="InterPro" id="IPR006366">
    <property type="entry name" value="CobA/CysG_C"/>
</dbReference>
<evidence type="ECO:0000256" key="5">
    <source>
        <dbReference type="ARBA" id="ARBA00022679"/>
    </source>
</evidence>
<evidence type="ECO:0000259" key="16">
    <source>
        <dbReference type="Pfam" id="PF10414"/>
    </source>
</evidence>
<evidence type="ECO:0000256" key="13">
    <source>
        <dbReference type="ARBA" id="ARBA00047561"/>
    </source>
</evidence>
<evidence type="ECO:0000256" key="9">
    <source>
        <dbReference type="ARBA" id="ARBA00023239"/>
    </source>
</evidence>
<feature type="domain" description="Tetrapyrrole methylase" evidence="15">
    <location>
        <begin position="241"/>
        <end position="449"/>
    </location>
</feature>
<dbReference type="InterPro" id="IPR037115">
    <property type="entry name" value="Sirohaem_synt_dimer_dom_sf"/>
</dbReference>
<protein>
    <submittedName>
        <fullName evidence="17">Uroporphyrinogen-III C-methyltransferase</fullName>
        <ecNumber evidence="17">2.1.1.107</ecNumber>
    </submittedName>
</protein>
<dbReference type="InterPro" id="IPR006367">
    <property type="entry name" value="Sirohaem_synthase_N"/>
</dbReference>
<dbReference type="InterPro" id="IPR000878">
    <property type="entry name" value="4pyrrol_Mease"/>
</dbReference>
<organism evidence="17 18">
    <name type="scientific">Roseomonas indoligenes</name>
    <dbReference type="NCBI Taxonomy" id="2820811"/>
    <lineage>
        <taxon>Bacteria</taxon>
        <taxon>Pseudomonadati</taxon>
        <taxon>Pseudomonadota</taxon>
        <taxon>Alphaproteobacteria</taxon>
        <taxon>Acetobacterales</taxon>
        <taxon>Roseomonadaceae</taxon>
        <taxon>Roseomonas</taxon>
    </lineage>
</organism>
<dbReference type="NCBIfam" id="NF007922">
    <property type="entry name" value="PRK10637.1"/>
    <property type="match status" value="1"/>
</dbReference>
<evidence type="ECO:0000313" key="18">
    <source>
        <dbReference type="Proteomes" id="UP000677537"/>
    </source>
</evidence>
<keyword evidence="6" id="KW-0949">S-adenosyl-L-methionine</keyword>
<dbReference type="FunFam" id="3.40.1010.10:FF:000001">
    <property type="entry name" value="Siroheme synthase"/>
    <property type="match status" value="1"/>
</dbReference>
<dbReference type="Pfam" id="PF00590">
    <property type="entry name" value="TP_methylase"/>
    <property type="match status" value="1"/>
</dbReference>
<comment type="similarity">
    <text evidence="2">Belongs to the precorrin methyltransferase family.</text>
</comment>
<reference evidence="17" key="1">
    <citation type="submission" date="2021-03" db="EMBL/GenBank/DDBJ databases">
        <authorList>
            <person name="So Y."/>
        </authorList>
    </citation>
    <scope>NUCLEOTIDE SEQUENCE</scope>
    <source>
        <strain evidence="17">SG15</strain>
    </source>
</reference>
<dbReference type="AlphaFoldDB" id="A0A940MSU3"/>
<sequence length="486" mass="50090">MTDLLPPAGRAGDAPGGHSLFPVFFDLGGQHVLIVGGGEMAAAKARLLAGTGAEIRAVDPAPEDEILAMAEEGGLRLECRGFEAGDLDGVRLCYVALEDGDAAAAVVAQARARGVLVNAVDRRPLCDFTTPAIVQRGEMTIAIGTAGAAPALARDLRGRVETAVPPAYGRLAGFCRAWRPAATARLAGRDLRRRFWDAVLDGPVAEAVLAGNEAEADRSMEALLENAARTGLPRPPGQALLVGAGPGDPGLLTLTGLRALQRADVVLYDRLVSPEVLALARRDARRIDVGKRCGRHSMNQAAINALLVRYAREGLRVVRLKGGDPFVFGRGGEEMEAMREAGLSVGVVPGVTAAVAAAAALGIPVTHRGVSRGLHLITAHGVDGALPEHDWKALAALGGTLAAYMGMRTLQGLVERLMGAGLPASTPVVAVENATLPGQRAIRGTLGTIAARVAEAAPEGPTLLLIGEAVTLAQGGTVAERVLDAA</sequence>
<evidence type="ECO:0000256" key="2">
    <source>
        <dbReference type="ARBA" id="ARBA00005879"/>
    </source>
</evidence>
<evidence type="ECO:0000259" key="15">
    <source>
        <dbReference type="Pfam" id="PF00590"/>
    </source>
</evidence>
<feature type="active site" description="Proton acceptor" evidence="14">
    <location>
        <position position="269"/>
    </location>
</feature>
<dbReference type="Gene3D" id="3.30.160.110">
    <property type="entry name" value="Siroheme synthase, domain 2"/>
    <property type="match status" value="1"/>
</dbReference>
<dbReference type="InterPro" id="IPR036291">
    <property type="entry name" value="NAD(P)-bd_dom_sf"/>
</dbReference>
<comment type="pathway">
    <text evidence="12">Porphyrin-containing compound metabolism; siroheme biosynthesis; precorrin-2 from uroporphyrinogen III: step 1/1.</text>
</comment>
<dbReference type="NCBIfam" id="TIGR01469">
    <property type="entry name" value="cobA_cysG_Cterm"/>
    <property type="match status" value="1"/>
</dbReference>
<evidence type="ECO:0000256" key="14">
    <source>
        <dbReference type="PIRSR" id="PIRSR036426-1"/>
    </source>
</evidence>
<dbReference type="GO" id="GO:0019354">
    <property type="term" value="P:siroheme biosynthetic process"/>
    <property type="evidence" value="ECO:0007669"/>
    <property type="project" value="InterPro"/>
</dbReference>
<dbReference type="Gene3D" id="3.30.950.10">
    <property type="entry name" value="Methyltransferase, Cobalt-precorrin-4 Transmethylase, Domain 2"/>
    <property type="match status" value="1"/>
</dbReference>
<dbReference type="NCBIfam" id="TIGR01470">
    <property type="entry name" value="cysG_Nterm"/>
    <property type="match status" value="1"/>
</dbReference>
<keyword evidence="3" id="KW-0169">Cobalamin biosynthesis</keyword>
<dbReference type="InterPro" id="IPR014777">
    <property type="entry name" value="4pyrrole_Mease_sub1"/>
</dbReference>
<dbReference type="PIRSF" id="PIRSF036426">
    <property type="entry name" value="Sirohaem_synth"/>
    <property type="match status" value="1"/>
</dbReference>
<dbReference type="RefSeq" id="WP_209369719.1">
    <property type="nucleotide sequence ID" value="NZ_JAGIZA010000001.1"/>
</dbReference>
<dbReference type="InterPro" id="IPR014776">
    <property type="entry name" value="4pyrrole_Mease_sub2"/>
</dbReference>
<keyword evidence="10" id="KW-0627">Porphyrin biosynthesis</keyword>
<dbReference type="GO" id="GO:0004851">
    <property type="term" value="F:uroporphyrin-III C-methyltransferase activity"/>
    <property type="evidence" value="ECO:0007669"/>
    <property type="project" value="UniProtKB-EC"/>
</dbReference>
<dbReference type="SUPFAM" id="SSF51735">
    <property type="entry name" value="NAD(P)-binding Rossmann-fold domains"/>
    <property type="match status" value="1"/>
</dbReference>
<dbReference type="GO" id="GO:0043115">
    <property type="term" value="F:precorrin-2 dehydrogenase activity"/>
    <property type="evidence" value="ECO:0007669"/>
    <property type="project" value="UniProtKB-EC"/>
</dbReference>
<dbReference type="CDD" id="cd11642">
    <property type="entry name" value="SUMT"/>
    <property type="match status" value="1"/>
</dbReference>
<dbReference type="EMBL" id="JAGIZA010000001">
    <property type="protein sequence ID" value="MBP0491241.1"/>
    <property type="molecule type" value="Genomic_DNA"/>
</dbReference>
<comment type="catalytic activity">
    <reaction evidence="13">
        <text>precorrin-2 + NAD(+) = sirohydrochlorin + NADH + 2 H(+)</text>
        <dbReference type="Rhea" id="RHEA:15613"/>
        <dbReference type="ChEBI" id="CHEBI:15378"/>
        <dbReference type="ChEBI" id="CHEBI:57540"/>
        <dbReference type="ChEBI" id="CHEBI:57945"/>
        <dbReference type="ChEBI" id="CHEBI:58351"/>
        <dbReference type="ChEBI" id="CHEBI:58827"/>
        <dbReference type="EC" id="1.3.1.76"/>
    </reaction>
</comment>
<dbReference type="SUPFAM" id="SSF75615">
    <property type="entry name" value="Siroheme synthase middle domains-like"/>
    <property type="match status" value="1"/>
</dbReference>
<dbReference type="NCBIfam" id="NF004790">
    <property type="entry name" value="PRK06136.1"/>
    <property type="match status" value="1"/>
</dbReference>
<comment type="pathway">
    <text evidence="1">Porphyrin-containing compound metabolism; siroheme biosynthesis; sirohydrochlorin from precorrin-2: step 1/1.</text>
</comment>
<evidence type="ECO:0000313" key="17">
    <source>
        <dbReference type="EMBL" id="MBP0491241.1"/>
    </source>
</evidence>
<dbReference type="InterPro" id="IPR019478">
    <property type="entry name" value="Sirohaem_synthase_dimer_dom"/>
</dbReference>
<feature type="active site" description="Proton donor" evidence="14">
    <location>
        <position position="291"/>
    </location>
</feature>
<gene>
    <name evidence="17" type="primary">cobA</name>
    <name evidence="17" type="ORF">J5Y10_00450</name>
</gene>
<dbReference type="Gene3D" id="1.10.8.210">
    <property type="entry name" value="Sirohaem synthase, dimerisation domain"/>
    <property type="match status" value="1"/>
</dbReference>